<evidence type="ECO:0008006" key="4">
    <source>
        <dbReference type="Google" id="ProtNLM"/>
    </source>
</evidence>
<comment type="caution">
    <text evidence="2">The sequence shown here is derived from an EMBL/GenBank/DDBJ whole genome shotgun (WGS) entry which is preliminary data.</text>
</comment>
<evidence type="ECO:0000256" key="1">
    <source>
        <dbReference type="SAM" id="SignalP"/>
    </source>
</evidence>
<feature type="chain" id="PRO_5017607917" description="DUF4878 domain-containing protein" evidence="1">
    <location>
        <begin position="18"/>
        <end position="105"/>
    </location>
</feature>
<protein>
    <recommendedName>
        <fullName evidence="4">DUF4878 domain-containing protein</fullName>
    </recommendedName>
</protein>
<dbReference type="AlphaFoldDB" id="A0A3E1Q643"/>
<keyword evidence="3" id="KW-1185">Reference proteome</keyword>
<name>A0A3E1Q643_9FLAO</name>
<reference evidence="2 3" key="1">
    <citation type="journal article" date="2007" name="Int. J. Syst. Evol. Microbiol.">
        <title>Marixanthomonas ophiurae gen. nov., sp. nov., a marine bacterium of the family Flavobacteriaceae isolated from a deep-sea brittle star.</title>
        <authorList>
            <person name="Romanenko L.A."/>
            <person name="Uchino M."/>
            <person name="Frolova G.M."/>
            <person name="Mikhailov V.V."/>
        </authorList>
    </citation>
    <scope>NUCLEOTIDE SEQUENCE [LARGE SCALE GENOMIC DNA]</scope>
    <source>
        <strain evidence="2 3">KMM 3046</strain>
    </source>
</reference>
<organism evidence="2 3">
    <name type="scientific">Marixanthomonas ophiurae</name>
    <dbReference type="NCBI Taxonomy" id="387659"/>
    <lineage>
        <taxon>Bacteria</taxon>
        <taxon>Pseudomonadati</taxon>
        <taxon>Bacteroidota</taxon>
        <taxon>Flavobacteriia</taxon>
        <taxon>Flavobacteriales</taxon>
        <taxon>Flavobacteriaceae</taxon>
        <taxon>Marixanthomonas</taxon>
    </lineage>
</organism>
<dbReference type="OrthoDB" id="1445248at2"/>
<accession>A0A3E1Q643</accession>
<dbReference type="PROSITE" id="PS51257">
    <property type="entry name" value="PROKAR_LIPOPROTEIN"/>
    <property type="match status" value="1"/>
</dbReference>
<sequence length="105" mass="11998">MKRFAILLFSTLLFACASDKKDTETVRDMAVQEVKKQMNLPEGTTFNNENIEVTEEESNTEGVETVYVVKISIKSQDQDGNEMIKTNTLRYEKADDDTYKLASFD</sequence>
<proteinExistence type="predicted"/>
<gene>
    <name evidence="2" type="ORF">DZ858_14820</name>
</gene>
<dbReference type="RefSeq" id="WP_117160473.1">
    <property type="nucleotide sequence ID" value="NZ_QVID01000003.1"/>
</dbReference>
<dbReference type="Proteomes" id="UP000261082">
    <property type="component" value="Unassembled WGS sequence"/>
</dbReference>
<evidence type="ECO:0000313" key="3">
    <source>
        <dbReference type="Proteomes" id="UP000261082"/>
    </source>
</evidence>
<dbReference type="EMBL" id="QVID01000003">
    <property type="protein sequence ID" value="RFN57589.1"/>
    <property type="molecule type" value="Genomic_DNA"/>
</dbReference>
<keyword evidence="1" id="KW-0732">Signal</keyword>
<evidence type="ECO:0000313" key="2">
    <source>
        <dbReference type="EMBL" id="RFN57589.1"/>
    </source>
</evidence>
<feature type="signal peptide" evidence="1">
    <location>
        <begin position="1"/>
        <end position="17"/>
    </location>
</feature>